<feature type="non-terminal residue" evidence="2">
    <location>
        <position position="61"/>
    </location>
</feature>
<dbReference type="AlphaFoldDB" id="A0A165C2C2"/>
<protein>
    <submittedName>
        <fullName evidence="2">Uncharacterized protein</fullName>
    </submittedName>
</protein>
<reference evidence="2 3" key="1">
    <citation type="journal article" date="2016" name="Mol. Biol. Evol.">
        <title>Comparative Genomics of Early-Diverging Mushroom-Forming Fungi Provides Insights into the Origins of Lignocellulose Decay Capabilities.</title>
        <authorList>
            <person name="Nagy L.G."/>
            <person name="Riley R."/>
            <person name="Tritt A."/>
            <person name="Adam C."/>
            <person name="Daum C."/>
            <person name="Floudas D."/>
            <person name="Sun H."/>
            <person name="Yadav J.S."/>
            <person name="Pangilinan J."/>
            <person name="Larsson K.H."/>
            <person name="Matsuura K."/>
            <person name="Barry K."/>
            <person name="Labutti K."/>
            <person name="Kuo R."/>
            <person name="Ohm R.A."/>
            <person name="Bhattacharya S.S."/>
            <person name="Shirouzu T."/>
            <person name="Yoshinaga Y."/>
            <person name="Martin F.M."/>
            <person name="Grigoriev I.V."/>
            <person name="Hibbett D.S."/>
        </authorList>
    </citation>
    <scope>NUCLEOTIDE SEQUENCE [LARGE SCALE GENOMIC DNA]</scope>
    <source>
        <strain evidence="2 3">HHB12029</strain>
    </source>
</reference>
<evidence type="ECO:0000256" key="1">
    <source>
        <dbReference type="SAM" id="MobiDB-lite"/>
    </source>
</evidence>
<gene>
    <name evidence="2" type="ORF">EXIGLDRAFT_730788</name>
</gene>
<sequence length="61" mass="6553">MGSPPASCAGLYGRDSGVPDNPDNLYINAVIVCDRERSEPIYIPHHVHRCDCAGLADSGRN</sequence>
<organism evidence="2 3">
    <name type="scientific">Exidia glandulosa HHB12029</name>
    <dbReference type="NCBI Taxonomy" id="1314781"/>
    <lineage>
        <taxon>Eukaryota</taxon>
        <taxon>Fungi</taxon>
        <taxon>Dikarya</taxon>
        <taxon>Basidiomycota</taxon>
        <taxon>Agaricomycotina</taxon>
        <taxon>Agaricomycetes</taxon>
        <taxon>Auriculariales</taxon>
        <taxon>Exidiaceae</taxon>
        <taxon>Exidia</taxon>
    </lineage>
</organism>
<evidence type="ECO:0000313" key="2">
    <source>
        <dbReference type="EMBL" id="KZV81690.1"/>
    </source>
</evidence>
<feature type="region of interest" description="Disordered" evidence="1">
    <location>
        <begin position="1"/>
        <end position="22"/>
    </location>
</feature>
<name>A0A165C2C2_EXIGL</name>
<dbReference type="Proteomes" id="UP000077266">
    <property type="component" value="Unassembled WGS sequence"/>
</dbReference>
<dbReference type="EMBL" id="KV426375">
    <property type="protein sequence ID" value="KZV81690.1"/>
    <property type="molecule type" value="Genomic_DNA"/>
</dbReference>
<accession>A0A165C2C2</accession>
<proteinExistence type="predicted"/>
<keyword evidence="3" id="KW-1185">Reference proteome</keyword>
<dbReference type="InParanoid" id="A0A165C2C2"/>
<evidence type="ECO:0000313" key="3">
    <source>
        <dbReference type="Proteomes" id="UP000077266"/>
    </source>
</evidence>